<evidence type="ECO:0000256" key="1">
    <source>
        <dbReference type="ARBA" id="ARBA00022490"/>
    </source>
</evidence>
<keyword evidence="4 5" id="KW-0269">Exonuclease</keyword>
<dbReference type="InterPro" id="IPR003753">
    <property type="entry name" value="Exonuc_VII_L"/>
</dbReference>
<proteinExistence type="inferred from homology"/>
<keyword evidence="1" id="KW-0963">Cytoplasm</keyword>
<comment type="catalytic activity">
    <reaction evidence="5">
        <text>Exonucleolytic cleavage in either 5'- to 3'- or 3'- to 5'-direction to yield nucleoside 5'-phosphates.</text>
        <dbReference type="EC" id="3.1.11.6"/>
    </reaction>
</comment>
<dbReference type="Pfam" id="PF13742">
    <property type="entry name" value="tRNA_anti_2"/>
    <property type="match status" value="1"/>
</dbReference>
<comment type="subcellular location">
    <subcellularLocation>
        <location evidence="5">Cytoplasm</location>
    </subcellularLocation>
</comment>
<keyword evidence="2 5" id="KW-0540">Nuclease</keyword>
<dbReference type="GO" id="GO:0008855">
    <property type="term" value="F:exodeoxyribonuclease VII activity"/>
    <property type="evidence" value="ECO:0007669"/>
    <property type="project" value="UniProtKB-UniRule"/>
</dbReference>
<dbReference type="Pfam" id="PF02601">
    <property type="entry name" value="Exonuc_VII_L"/>
    <property type="match status" value="1"/>
</dbReference>
<dbReference type="PANTHER" id="PTHR30008">
    <property type="entry name" value="EXODEOXYRIBONUCLEASE 7 LARGE SUBUNIT"/>
    <property type="match status" value="1"/>
</dbReference>
<name>A0A4S5CGX7_AERVE</name>
<comment type="caution">
    <text evidence="8">The sequence shown here is derived from an EMBL/GenBank/DDBJ whole genome shotgun (WGS) entry which is preliminary data.</text>
</comment>
<dbReference type="NCBIfam" id="TIGR00237">
    <property type="entry name" value="xseA"/>
    <property type="match status" value="1"/>
</dbReference>
<reference evidence="8 9" key="1">
    <citation type="submission" date="2019-04" db="EMBL/GenBank/DDBJ databases">
        <title>Comparative genomics of Aeromonas veronii strains pathogenic to fish.</title>
        <authorList>
            <person name="Cascarano M.C."/>
            <person name="Smyrli M."/>
            <person name="Katharios P."/>
        </authorList>
    </citation>
    <scope>NUCLEOTIDE SEQUENCE [LARGE SCALE GENOMIC DNA]</scope>
    <source>
        <strain evidence="8 9">XU1</strain>
    </source>
</reference>
<dbReference type="GO" id="GO:0009318">
    <property type="term" value="C:exodeoxyribonuclease VII complex"/>
    <property type="evidence" value="ECO:0007669"/>
    <property type="project" value="UniProtKB-UniRule"/>
</dbReference>
<keyword evidence="3 5" id="KW-0378">Hydrolase</keyword>
<dbReference type="GO" id="GO:0003676">
    <property type="term" value="F:nucleic acid binding"/>
    <property type="evidence" value="ECO:0007669"/>
    <property type="project" value="InterPro"/>
</dbReference>
<evidence type="ECO:0000259" key="7">
    <source>
        <dbReference type="Pfam" id="PF13742"/>
    </source>
</evidence>
<dbReference type="Proteomes" id="UP000309618">
    <property type="component" value="Unassembled WGS sequence"/>
</dbReference>
<dbReference type="GO" id="GO:0005737">
    <property type="term" value="C:cytoplasm"/>
    <property type="evidence" value="ECO:0007669"/>
    <property type="project" value="UniProtKB-SubCell"/>
</dbReference>
<dbReference type="EMBL" id="SSUX01000008">
    <property type="protein sequence ID" value="THJ44929.1"/>
    <property type="molecule type" value="Genomic_DNA"/>
</dbReference>
<accession>A0A4S5CGX7</accession>
<sequence>MSTGDTQTHAPSSEGLSEYLGRVQSAIESHVSSAWVRFEIANITGNATPNAGGHLYLELIEKDSNGKSIAKARAALWGGKRVMLQRFYNETGLQLAIGMSVLGKLSCNFKPEFGLTLILEQLDPSFTLGEAERRLRELRLQLEQRGLLTLNRSLIPPSDFKHVAVISPDNAAGLGDFNTVADRLAKHRLCEFHYFPAVFQGSNLYPSMKAAFISAFELHNQLLASGEKLDALVVIRGGGDANGLNELNRFDVANLASKFPVPVLVGIGHDRDNTILDELACVRCPTPSLAAAHISDVIISTAQAAATAHHLTAQQSKSLHIQAEQHLVSVQHMIAACRTGLLNKVQQQLMASRYAFETQASKICQQQGQQLSHCGDVIHQQAITITEQACQALIRSRELMPSIAMQPLQQGIVMLRHQAQELLINNPLAILARGYAFVQDSSGVLVTSPEQVNSNDEIHILVKDGTINAKVMLQEVVNE</sequence>
<evidence type="ECO:0000256" key="5">
    <source>
        <dbReference type="RuleBase" id="RU004355"/>
    </source>
</evidence>
<dbReference type="GO" id="GO:0006308">
    <property type="term" value="P:DNA catabolic process"/>
    <property type="evidence" value="ECO:0007669"/>
    <property type="project" value="UniProtKB-UniRule"/>
</dbReference>
<evidence type="ECO:0000256" key="3">
    <source>
        <dbReference type="ARBA" id="ARBA00022801"/>
    </source>
</evidence>
<feature type="domain" description="Exonuclease VII large subunit C-terminal" evidence="6">
    <location>
        <begin position="149"/>
        <end position="470"/>
    </location>
</feature>
<dbReference type="PANTHER" id="PTHR30008:SF0">
    <property type="entry name" value="EXODEOXYRIBONUCLEASE 7 LARGE SUBUNIT"/>
    <property type="match status" value="1"/>
</dbReference>
<comment type="similarity">
    <text evidence="5">Belongs to the XseA family.</text>
</comment>
<dbReference type="EC" id="3.1.11.6" evidence="5"/>
<evidence type="ECO:0000313" key="8">
    <source>
        <dbReference type="EMBL" id="THJ44929.1"/>
    </source>
</evidence>
<dbReference type="CDD" id="cd04489">
    <property type="entry name" value="ExoVII_LU_OBF"/>
    <property type="match status" value="1"/>
</dbReference>
<dbReference type="RefSeq" id="WP_136501751.1">
    <property type="nucleotide sequence ID" value="NZ_SSUX01000008.1"/>
</dbReference>
<evidence type="ECO:0000259" key="6">
    <source>
        <dbReference type="Pfam" id="PF02601"/>
    </source>
</evidence>
<dbReference type="InterPro" id="IPR020579">
    <property type="entry name" value="Exonuc_VII_lsu_C"/>
</dbReference>
<gene>
    <name evidence="8" type="primary">xseA</name>
    <name evidence="8" type="ORF">E8Q35_12115</name>
</gene>
<evidence type="ECO:0000256" key="4">
    <source>
        <dbReference type="ARBA" id="ARBA00022839"/>
    </source>
</evidence>
<dbReference type="InterPro" id="IPR025824">
    <property type="entry name" value="OB-fold_nuc-bd_dom"/>
</dbReference>
<protein>
    <recommendedName>
        <fullName evidence="5">Exodeoxyribonuclease 7 large subunit</fullName>
        <ecNumber evidence="5">3.1.11.6</ecNumber>
    </recommendedName>
</protein>
<feature type="domain" description="OB-fold nucleic acid binding" evidence="7">
    <location>
        <begin position="17"/>
        <end position="122"/>
    </location>
</feature>
<evidence type="ECO:0000256" key="2">
    <source>
        <dbReference type="ARBA" id="ARBA00022722"/>
    </source>
</evidence>
<dbReference type="AlphaFoldDB" id="A0A4S5CGX7"/>
<organism evidence="8 9">
    <name type="scientific">Aeromonas veronii</name>
    <dbReference type="NCBI Taxonomy" id="654"/>
    <lineage>
        <taxon>Bacteria</taxon>
        <taxon>Pseudomonadati</taxon>
        <taxon>Pseudomonadota</taxon>
        <taxon>Gammaproteobacteria</taxon>
        <taxon>Aeromonadales</taxon>
        <taxon>Aeromonadaceae</taxon>
        <taxon>Aeromonas</taxon>
    </lineage>
</organism>
<evidence type="ECO:0000313" key="9">
    <source>
        <dbReference type="Proteomes" id="UP000309618"/>
    </source>
</evidence>